<dbReference type="InterPro" id="IPR027417">
    <property type="entry name" value="P-loop_NTPase"/>
</dbReference>
<sequence>MASDRSRERRRAVLATFRRKGFAYVHVPKTGGFAMTRKLLDGIATEHATAAELREELGPAEWSRLFSFAFVREPAARFMSAFHYLKSGGMTAIDEEWARANLRGCATAEQFLHRMVDSPDLADWVHFRSQRTFLCDGRGQILVQFVGRFERLSEDFAFAARRISLPDPALSVLNKTSYGRESLSEWTFESRAQFTQFYRDDYSLFDYRPPWGPCS</sequence>
<dbReference type="InterPro" id="IPR005331">
    <property type="entry name" value="Sulfotransferase"/>
</dbReference>
<evidence type="ECO:0000313" key="1">
    <source>
        <dbReference type="EMBL" id="TWE15199.1"/>
    </source>
</evidence>
<dbReference type="Proteomes" id="UP000318416">
    <property type="component" value="Unassembled WGS sequence"/>
</dbReference>
<name>A0A561EHV5_9ACTN</name>
<proteinExistence type="predicted"/>
<dbReference type="EMBL" id="VIVR01000001">
    <property type="protein sequence ID" value="TWE15199.1"/>
    <property type="molecule type" value="Genomic_DNA"/>
</dbReference>
<protein>
    <submittedName>
        <fullName evidence="1">Sulfotransferase family protein</fullName>
    </submittedName>
</protein>
<evidence type="ECO:0000313" key="2">
    <source>
        <dbReference type="Proteomes" id="UP000318416"/>
    </source>
</evidence>
<gene>
    <name evidence="1" type="ORF">FB465_0077</name>
</gene>
<dbReference type="Gene3D" id="3.40.50.300">
    <property type="entry name" value="P-loop containing nucleotide triphosphate hydrolases"/>
    <property type="match status" value="1"/>
</dbReference>
<dbReference type="AlphaFoldDB" id="A0A561EHV5"/>
<accession>A0A561EHV5</accession>
<organism evidence="1 2">
    <name type="scientific">Kitasatospora atroaurantiaca</name>
    <dbReference type="NCBI Taxonomy" id="285545"/>
    <lineage>
        <taxon>Bacteria</taxon>
        <taxon>Bacillati</taxon>
        <taxon>Actinomycetota</taxon>
        <taxon>Actinomycetes</taxon>
        <taxon>Kitasatosporales</taxon>
        <taxon>Streptomycetaceae</taxon>
        <taxon>Kitasatospora</taxon>
    </lineage>
</organism>
<dbReference type="Pfam" id="PF03567">
    <property type="entry name" value="Sulfotransfer_2"/>
    <property type="match status" value="1"/>
</dbReference>
<keyword evidence="1" id="KW-0808">Transferase</keyword>
<comment type="caution">
    <text evidence="1">The sequence shown here is derived from an EMBL/GenBank/DDBJ whole genome shotgun (WGS) entry which is preliminary data.</text>
</comment>
<dbReference type="GO" id="GO:0016020">
    <property type="term" value="C:membrane"/>
    <property type="evidence" value="ECO:0007669"/>
    <property type="project" value="InterPro"/>
</dbReference>
<reference evidence="1 2" key="1">
    <citation type="submission" date="2019-06" db="EMBL/GenBank/DDBJ databases">
        <title>Sequencing the genomes of 1000 actinobacteria strains.</title>
        <authorList>
            <person name="Klenk H.-P."/>
        </authorList>
    </citation>
    <scope>NUCLEOTIDE SEQUENCE [LARGE SCALE GENOMIC DNA]</scope>
    <source>
        <strain evidence="1 2">DSM 41649</strain>
    </source>
</reference>
<dbReference type="GO" id="GO:0008146">
    <property type="term" value="F:sulfotransferase activity"/>
    <property type="evidence" value="ECO:0007669"/>
    <property type="project" value="InterPro"/>
</dbReference>
<keyword evidence="2" id="KW-1185">Reference proteome</keyword>